<sequence>MKQLLLVFCFSSLLFSGCKSANEKKAPEEKMSAKFTAIVQKETVLDSIPSGSGLVFYGEHAFIITDDSPYFFRLSRRFDQGQKFPISNTTGFTDFRIPKALKPDYESALIGEIAGKKCLVAFGSGSKSPERDSLLVVALDNLQNPKTYSLKPLYELIKTTAKLTNADMNVEASALAGEYLYLFNRGHNVLVQLNWRETIAFITEKPTGQNPQMKTYRLQLPNIQGVVPGLSGACQLGNENKLLFTASVENTQNWIADGEILGSFIGILNLDKLETEPVQAVALLTDSKGKAVIEKVESIEYAGTETDGTIRAFALTDDDKGGSKILEIRLRF</sequence>
<evidence type="ECO:0000256" key="1">
    <source>
        <dbReference type="SAM" id="SignalP"/>
    </source>
</evidence>
<gene>
    <name evidence="2" type="ORF">F0P94_13115</name>
</gene>
<accession>A0A5N1IQD8</accession>
<comment type="caution">
    <text evidence="2">The sequence shown here is derived from an EMBL/GenBank/DDBJ whole genome shotgun (WGS) entry which is preliminary data.</text>
</comment>
<dbReference type="AlphaFoldDB" id="A0A5N1IQD8"/>
<evidence type="ECO:0008006" key="4">
    <source>
        <dbReference type="Google" id="ProtNLM"/>
    </source>
</evidence>
<dbReference type="Pfam" id="PF22000">
    <property type="entry name" value="DUF6929"/>
    <property type="match status" value="1"/>
</dbReference>
<evidence type="ECO:0000313" key="2">
    <source>
        <dbReference type="EMBL" id="KAA9331745.1"/>
    </source>
</evidence>
<keyword evidence="3" id="KW-1185">Reference proteome</keyword>
<protein>
    <recommendedName>
        <fullName evidence="4">Esterase-like activity of phytase family protein</fullName>
    </recommendedName>
</protein>
<dbReference type="Proteomes" id="UP000326570">
    <property type="component" value="Unassembled WGS sequence"/>
</dbReference>
<dbReference type="PROSITE" id="PS51257">
    <property type="entry name" value="PROKAR_LIPOPROTEIN"/>
    <property type="match status" value="1"/>
</dbReference>
<dbReference type="EMBL" id="VTWT01000007">
    <property type="protein sequence ID" value="KAA9331745.1"/>
    <property type="molecule type" value="Genomic_DNA"/>
</dbReference>
<reference evidence="2 3" key="1">
    <citation type="submission" date="2019-09" db="EMBL/GenBank/DDBJ databases">
        <title>Genome sequence of Adhaeribacter sp. M2.</title>
        <authorList>
            <person name="Srinivasan S."/>
        </authorList>
    </citation>
    <scope>NUCLEOTIDE SEQUENCE [LARGE SCALE GENOMIC DNA]</scope>
    <source>
        <strain evidence="2 3">M2</strain>
    </source>
</reference>
<feature type="signal peptide" evidence="1">
    <location>
        <begin position="1"/>
        <end position="21"/>
    </location>
</feature>
<dbReference type="InterPro" id="IPR053851">
    <property type="entry name" value="DUF6929"/>
</dbReference>
<dbReference type="RefSeq" id="WP_150904355.1">
    <property type="nucleotide sequence ID" value="NZ_VTWT01000007.1"/>
</dbReference>
<proteinExistence type="predicted"/>
<keyword evidence="1" id="KW-0732">Signal</keyword>
<evidence type="ECO:0000313" key="3">
    <source>
        <dbReference type="Proteomes" id="UP000326570"/>
    </source>
</evidence>
<name>A0A5N1IQD8_9BACT</name>
<feature type="chain" id="PRO_5025061671" description="Esterase-like activity of phytase family protein" evidence="1">
    <location>
        <begin position="22"/>
        <end position="332"/>
    </location>
</feature>
<organism evidence="2 3">
    <name type="scientific">Adhaeribacter soli</name>
    <dbReference type="NCBI Taxonomy" id="2607655"/>
    <lineage>
        <taxon>Bacteria</taxon>
        <taxon>Pseudomonadati</taxon>
        <taxon>Bacteroidota</taxon>
        <taxon>Cytophagia</taxon>
        <taxon>Cytophagales</taxon>
        <taxon>Hymenobacteraceae</taxon>
        <taxon>Adhaeribacter</taxon>
    </lineage>
</organism>